<evidence type="ECO:0000256" key="8">
    <source>
        <dbReference type="ARBA" id="ARBA00022777"/>
    </source>
</evidence>
<evidence type="ECO:0000313" key="15">
    <source>
        <dbReference type="EMBL" id="OLU38529.1"/>
    </source>
</evidence>
<evidence type="ECO:0000256" key="2">
    <source>
        <dbReference type="ARBA" id="ARBA00004141"/>
    </source>
</evidence>
<dbReference type="Gene3D" id="3.30.565.10">
    <property type="entry name" value="Histidine kinase-like ATPase, C-terminal domain"/>
    <property type="match status" value="1"/>
</dbReference>
<keyword evidence="12 13" id="KW-0472">Membrane</keyword>
<evidence type="ECO:0000256" key="4">
    <source>
        <dbReference type="ARBA" id="ARBA00022553"/>
    </source>
</evidence>
<dbReference type="Pfam" id="PF00512">
    <property type="entry name" value="HisKA"/>
    <property type="match status" value="1"/>
</dbReference>
<dbReference type="SMART" id="SM00388">
    <property type="entry name" value="HisKA"/>
    <property type="match status" value="1"/>
</dbReference>
<dbReference type="SMART" id="SM00387">
    <property type="entry name" value="HATPase_c"/>
    <property type="match status" value="1"/>
</dbReference>
<comment type="caution">
    <text evidence="15">The sequence shown here is derived from an EMBL/GenBank/DDBJ whole genome shotgun (WGS) entry which is preliminary data.</text>
</comment>
<dbReference type="PROSITE" id="PS51257">
    <property type="entry name" value="PROKAR_LIPOPROTEIN"/>
    <property type="match status" value="1"/>
</dbReference>
<feature type="transmembrane region" description="Helical" evidence="13">
    <location>
        <begin position="40"/>
        <end position="57"/>
    </location>
</feature>
<keyword evidence="16" id="KW-1185">Reference proteome</keyword>
<dbReference type="InterPro" id="IPR003661">
    <property type="entry name" value="HisK_dim/P_dom"/>
</dbReference>
<dbReference type="Gene3D" id="1.10.287.130">
    <property type="match status" value="1"/>
</dbReference>
<dbReference type="AlphaFoldDB" id="A0A1U7NF21"/>
<keyword evidence="8" id="KW-0418">Kinase</keyword>
<dbReference type="GO" id="GO:0005524">
    <property type="term" value="F:ATP binding"/>
    <property type="evidence" value="ECO:0007669"/>
    <property type="project" value="UniProtKB-KW"/>
</dbReference>
<dbReference type="FunFam" id="3.30.565.10:FF:000006">
    <property type="entry name" value="Sensor histidine kinase WalK"/>
    <property type="match status" value="1"/>
</dbReference>
<name>A0A1U7NF21_9FIRM</name>
<dbReference type="InterPro" id="IPR025201">
    <property type="entry name" value="KdpD_TM"/>
</dbReference>
<dbReference type="SUPFAM" id="SSF47384">
    <property type="entry name" value="Homodimeric domain of signal transducing histidine kinase"/>
    <property type="match status" value="1"/>
</dbReference>
<evidence type="ECO:0000256" key="13">
    <source>
        <dbReference type="SAM" id="Phobius"/>
    </source>
</evidence>
<evidence type="ECO:0000256" key="6">
    <source>
        <dbReference type="ARBA" id="ARBA00022692"/>
    </source>
</evidence>
<evidence type="ECO:0000313" key="16">
    <source>
        <dbReference type="Proteomes" id="UP000186341"/>
    </source>
</evidence>
<feature type="domain" description="Histidine kinase" evidence="14">
    <location>
        <begin position="257"/>
        <end position="475"/>
    </location>
</feature>
<dbReference type="InterPro" id="IPR003594">
    <property type="entry name" value="HATPase_dom"/>
</dbReference>
<keyword evidence="5" id="KW-0808">Transferase</keyword>
<dbReference type="InterPro" id="IPR005467">
    <property type="entry name" value="His_kinase_dom"/>
</dbReference>
<evidence type="ECO:0000259" key="14">
    <source>
        <dbReference type="PROSITE" id="PS50109"/>
    </source>
</evidence>
<keyword evidence="6 13" id="KW-0812">Transmembrane</keyword>
<dbReference type="InterPro" id="IPR036890">
    <property type="entry name" value="HATPase_C_sf"/>
</dbReference>
<keyword evidence="11" id="KW-0902">Two-component regulatory system</keyword>
<keyword evidence="7" id="KW-0547">Nucleotide-binding</keyword>
<protein>
    <recommendedName>
        <fullName evidence="3">histidine kinase</fullName>
        <ecNumber evidence="3">2.7.13.3</ecNumber>
    </recommendedName>
</protein>
<keyword evidence="10 13" id="KW-1133">Transmembrane helix</keyword>
<dbReference type="EC" id="2.7.13.3" evidence="3"/>
<sequence length="483" mass="54029">MNQKNMRDRHLKKAVSCLLMMMGCLLVSTLAGLVFFRMGLSDSTIILIYILGVVVCTKMTDGAVYGLIASFSAVLLFNYFFTVPYYSLQVDDSNYPITFFIMGITSLITSTITSSEKKSALHARYEADQANAFYELTSSLRDTVSMEEAEKAIVRSFSKTFHVEAAFLPRRSQTDSCVNLQGAEYYAWPILGKEEPYGILYIPAANAEAFDKTQLLLVDSMCECAALGLEKTESLVRQIQIQEQMVQEHYRSDLLRSISHDLRTPLSGIMGICELLLNTNLPATRRNELVAGILQETGWLYSLVENILNLTRMEEGQLRLNRQPECAEELAEAAIRTTENRHPGRPIQFSIPEELILIDVDGKLVVQLLVNLLENAIRHTRNEGAIEMQLFLSSDQTEAVFAIQDEGDGILSEDLPHLFEPFYTGKKSSQDKARGVGLGLAICQSIVQAHGGRIRAENRLDFHGARFEVTLPLNESPSEKTES</sequence>
<dbReference type="InterPro" id="IPR004358">
    <property type="entry name" value="Sig_transdc_His_kin-like_C"/>
</dbReference>
<dbReference type="PANTHER" id="PTHR45569">
    <property type="entry name" value="SENSOR PROTEIN KDPD"/>
    <property type="match status" value="1"/>
</dbReference>
<evidence type="ECO:0000256" key="1">
    <source>
        <dbReference type="ARBA" id="ARBA00000085"/>
    </source>
</evidence>
<organism evidence="15 16">
    <name type="scientific">Ileibacterium valens</name>
    <dbReference type="NCBI Taxonomy" id="1862668"/>
    <lineage>
        <taxon>Bacteria</taxon>
        <taxon>Bacillati</taxon>
        <taxon>Bacillota</taxon>
        <taxon>Erysipelotrichia</taxon>
        <taxon>Erysipelotrichales</taxon>
        <taxon>Erysipelotrichaceae</taxon>
        <taxon>Ileibacterium</taxon>
    </lineage>
</organism>
<dbReference type="PANTHER" id="PTHR45569:SF1">
    <property type="entry name" value="SENSOR PROTEIN KDPD"/>
    <property type="match status" value="1"/>
</dbReference>
<evidence type="ECO:0000256" key="10">
    <source>
        <dbReference type="ARBA" id="ARBA00022989"/>
    </source>
</evidence>
<dbReference type="GO" id="GO:0005886">
    <property type="term" value="C:plasma membrane"/>
    <property type="evidence" value="ECO:0007669"/>
    <property type="project" value="TreeGrafter"/>
</dbReference>
<proteinExistence type="predicted"/>
<dbReference type="GO" id="GO:0000155">
    <property type="term" value="F:phosphorelay sensor kinase activity"/>
    <property type="evidence" value="ECO:0007669"/>
    <property type="project" value="InterPro"/>
</dbReference>
<dbReference type="SUPFAM" id="SSF55874">
    <property type="entry name" value="ATPase domain of HSP90 chaperone/DNA topoisomerase II/histidine kinase"/>
    <property type="match status" value="1"/>
</dbReference>
<dbReference type="CDD" id="cd00082">
    <property type="entry name" value="HisKA"/>
    <property type="match status" value="1"/>
</dbReference>
<dbReference type="Proteomes" id="UP000186341">
    <property type="component" value="Unassembled WGS sequence"/>
</dbReference>
<feature type="transmembrane region" description="Helical" evidence="13">
    <location>
        <begin position="64"/>
        <end position="83"/>
    </location>
</feature>
<accession>A0A1U7NF21</accession>
<gene>
    <name evidence="15" type="ORF">BO222_08185</name>
</gene>
<evidence type="ECO:0000256" key="5">
    <source>
        <dbReference type="ARBA" id="ARBA00022679"/>
    </source>
</evidence>
<dbReference type="InterPro" id="IPR052023">
    <property type="entry name" value="Histidine_kinase_KdpD"/>
</dbReference>
<keyword evidence="9" id="KW-0067">ATP-binding</keyword>
<comment type="catalytic activity">
    <reaction evidence="1">
        <text>ATP + protein L-histidine = ADP + protein N-phospho-L-histidine.</text>
        <dbReference type="EC" id="2.7.13.3"/>
    </reaction>
</comment>
<evidence type="ECO:0000256" key="3">
    <source>
        <dbReference type="ARBA" id="ARBA00012438"/>
    </source>
</evidence>
<dbReference type="InterPro" id="IPR038318">
    <property type="entry name" value="KdpD_sf"/>
</dbReference>
<evidence type="ECO:0000256" key="9">
    <source>
        <dbReference type="ARBA" id="ARBA00022840"/>
    </source>
</evidence>
<evidence type="ECO:0000256" key="12">
    <source>
        <dbReference type="ARBA" id="ARBA00023136"/>
    </source>
</evidence>
<evidence type="ECO:0000256" key="11">
    <source>
        <dbReference type="ARBA" id="ARBA00023012"/>
    </source>
</evidence>
<dbReference type="Pfam" id="PF13493">
    <property type="entry name" value="DUF4118"/>
    <property type="match status" value="1"/>
</dbReference>
<dbReference type="InterPro" id="IPR036097">
    <property type="entry name" value="HisK_dim/P_sf"/>
</dbReference>
<dbReference type="Pfam" id="PF02518">
    <property type="entry name" value="HATPase_c"/>
    <property type="match status" value="1"/>
</dbReference>
<feature type="transmembrane region" description="Helical" evidence="13">
    <location>
        <begin position="14"/>
        <end position="34"/>
    </location>
</feature>
<feature type="transmembrane region" description="Helical" evidence="13">
    <location>
        <begin position="95"/>
        <end position="114"/>
    </location>
</feature>
<keyword evidence="4" id="KW-0597">Phosphoprotein</keyword>
<evidence type="ECO:0000256" key="7">
    <source>
        <dbReference type="ARBA" id="ARBA00022741"/>
    </source>
</evidence>
<dbReference type="PRINTS" id="PR00344">
    <property type="entry name" value="BCTRLSENSOR"/>
</dbReference>
<reference evidence="15 16" key="1">
    <citation type="submission" date="2016-11" db="EMBL/GenBank/DDBJ databases">
        <title>Description of two novel members of the family Erysipelotrichaceae: Ileibacterium lipovorans gen. nov., sp. nov. and Dubosiella newyorkensis, gen. nov., sp. nov.</title>
        <authorList>
            <person name="Cox L.M."/>
            <person name="Sohn J."/>
            <person name="Tyrrell K.L."/>
            <person name="Citron D.M."/>
            <person name="Lawson P.A."/>
            <person name="Patel N.B."/>
            <person name="Iizumi T."/>
            <person name="Perez-Perez G.I."/>
            <person name="Goldstein E.J."/>
            <person name="Blaser M.J."/>
        </authorList>
    </citation>
    <scope>NUCLEOTIDE SEQUENCE [LARGE SCALE GENOMIC DNA]</scope>
    <source>
        <strain evidence="15 16">NYU-BL-A3</strain>
    </source>
</reference>
<dbReference type="Gene3D" id="1.20.120.620">
    <property type="entry name" value="Backbone structure of the membrane domain of e. Coli histidine kinase receptor kdpd"/>
    <property type="match status" value="1"/>
</dbReference>
<dbReference type="CDD" id="cd00075">
    <property type="entry name" value="HATPase"/>
    <property type="match status" value="1"/>
</dbReference>
<dbReference type="PROSITE" id="PS50109">
    <property type="entry name" value="HIS_KIN"/>
    <property type="match status" value="1"/>
</dbReference>
<dbReference type="EMBL" id="MPJW01000162">
    <property type="protein sequence ID" value="OLU38529.1"/>
    <property type="molecule type" value="Genomic_DNA"/>
</dbReference>
<comment type="subcellular location">
    <subcellularLocation>
        <location evidence="2">Membrane</location>
        <topology evidence="2">Multi-pass membrane protein</topology>
    </subcellularLocation>
</comment>
<dbReference type="RefSeq" id="WP_075820063.1">
    <property type="nucleotide sequence ID" value="NZ_CAPNHH010000065.1"/>
</dbReference>